<sequence length="211" mass="23699">MFDELDNLQASLAKDLSMLGTQDFKEPIIAMTATTYTRDGVQFIFHQACFTCEMCATSIDGKQFYLSEGKHLCTDCYHDKVLGRCDTCGQPFVSSAIIKAGGKQFHPPCFSCSLCHKQLRDTYIEKNDKFMCRECYESAFLPLCSTCGTRILPAEGTGTIVAVEWKDKKYHQDCFACKVCGKPFDDLKAVAHNDSLYCRECFEDEATQNAV</sequence>
<keyword evidence="1 5" id="KW-0479">Metal-binding</keyword>
<evidence type="ECO:0000256" key="1">
    <source>
        <dbReference type="ARBA" id="ARBA00022723"/>
    </source>
</evidence>
<keyword evidence="4 5" id="KW-0440">LIM domain</keyword>
<protein>
    <recommendedName>
        <fullName evidence="6">LIM zinc-binding domain-containing protein</fullName>
    </recommendedName>
</protein>
<dbReference type="Proteomes" id="UP001527925">
    <property type="component" value="Unassembled WGS sequence"/>
</dbReference>
<reference evidence="7 8" key="1">
    <citation type="submission" date="2023-09" db="EMBL/GenBank/DDBJ databases">
        <title>Pangenome analysis of Batrachochytrium dendrobatidis and related Chytrids.</title>
        <authorList>
            <person name="Yacoub M.N."/>
            <person name="Stajich J.E."/>
            <person name="James T.Y."/>
        </authorList>
    </citation>
    <scope>NUCLEOTIDE SEQUENCE [LARGE SCALE GENOMIC DNA]</scope>
    <source>
        <strain evidence="7 8">JEL0888</strain>
    </source>
</reference>
<evidence type="ECO:0000313" key="8">
    <source>
        <dbReference type="Proteomes" id="UP001527925"/>
    </source>
</evidence>
<dbReference type="PROSITE" id="PS50023">
    <property type="entry name" value="LIM_DOMAIN_2"/>
    <property type="match status" value="2"/>
</dbReference>
<comment type="caution">
    <text evidence="7">The sequence shown here is derived from an EMBL/GenBank/DDBJ whole genome shotgun (WGS) entry which is preliminary data.</text>
</comment>
<evidence type="ECO:0000313" key="7">
    <source>
        <dbReference type="EMBL" id="KAL2916855.1"/>
    </source>
</evidence>
<evidence type="ECO:0000256" key="3">
    <source>
        <dbReference type="ARBA" id="ARBA00022833"/>
    </source>
</evidence>
<dbReference type="PROSITE" id="PS00478">
    <property type="entry name" value="LIM_DOMAIN_1"/>
    <property type="match status" value="1"/>
</dbReference>
<proteinExistence type="predicted"/>
<evidence type="ECO:0000256" key="4">
    <source>
        <dbReference type="ARBA" id="ARBA00023038"/>
    </source>
</evidence>
<organism evidence="7 8">
    <name type="scientific">Polyrhizophydium stewartii</name>
    <dbReference type="NCBI Taxonomy" id="2732419"/>
    <lineage>
        <taxon>Eukaryota</taxon>
        <taxon>Fungi</taxon>
        <taxon>Fungi incertae sedis</taxon>
        <taxon>Chytridiomycota</taxon>
        <taxon>Chytridiomycota incertae sedis</taxon>
        <taxon>Chytridiomycetes</taxon>
        <taxon>Rhizophydiales</taxon>
        <taxon>Rhizophydiales incertae sedis</taxon>
        <taxon>Polyrhizophydium</taxon>
    </lineage>
</organism>
<dbReference type="CDD" id="cd08368">
    <property type="entry name" value="LIM"/>
    <property type="match status" value="2"/>
</dbReference>
<dbReference type="PANTHER" id="PTHR24207">
    <property type="entry name" value="ZYX102 PROTEIN"/>
    <property type="match status" value="1"/>
</dbReference>
<dbReference type="InterPro" id="IPR001781">
    <property type="entry name" value="Znf_LIM"/>
</dbReference>
<gene>
    <name evidence="7" type="ORF">HK105_203634</name>
</gene>
<feature type="domain" description="LIM zinc-binding" evidence="6">
    <location>
        <begin position="83"/>
        <end position="142"/>
    </location>
</feature>
<name>A0ABR4NBG1_9FUNG</name>
<accession>A0ABR4NBG1</accession>
<dbReference type="Pfam" id="PF00412">
    <property type="entry name" value="LIM"/>
    <property type="match status" value="3"/>
</dbReference>
<keyword evidence="3 5" id="KW-0862">Zinc</keyword>
<keyword evidence="2" id="KW-0677">Repeat</keyword>
<feature type="domain" description="LIM zinc-binding" evidence="6">
    <location>
        <begin position="143"/>
        <end position="208"/>
    </location>
</feature>
<dbReference type="SUPFAM" id="SSF57716">
    <property type="entry name" value="Glucocorticoid receptor-like (DNA-binding domain)"/>
    <property type="match status" value="3"/>
</dbReference>
<dbReference type="EMBL" id="JADGIZ020000014">
    <property type="protein sequence ID" value="KAL2916855.1"/>
    <property type="molecule type" value="Genomic_DNA"/>
</dbReference>
<evidence type="ECO:0000256" key="5">
    <source>
        <dbReference type="PROSITE-ProRule" id="PRU00125"/>
    </source>
</evidence>
<evidence type="ECO:0000259" key="6">
    <source>
        <dbReference type="PROSITE" id="PS50023"/>
    </source>
</evidence>
<dbReference type="SMART" id="SM00132">
    <property type="entry name" value="LIM"/>
    <property type="match status" value="3"/>
</dbReference>
<keyword evidence="8" id="KW-1185">Reference proteome</keyword>
<dbReference type="Gene3D" id="2.10.110.10">
    <property type="entry name" value="Cysteine Rich Protein"/>
    <property type="match status" value="3"/>
</dbReference>
<evidence type="ECO:0000256" key="2">
    <source>
        <dbReference type="ARBA" id="ARBA00022737"/>
    </source>
</evidence>
<dbReference type="PANTHER" id="PTHR24207:SF2">
    <property type="entry name" value="ZYX102 PROTEIN"/>
    <property type="match status" value="1"/>
</dbReference>